<feature type="compositionally biased region" description="Polar residues" evidence="2">
    <location>
        <begin position="923"/>
        <end position="932"/>
    </location>
</feature>
<name>A0A9P8UD72_9PEZI</name>
<feature type="region of interest" description="Disordered" evidence="2">
    <location>
        <begin position="354"/>
        <end position="426"/>
    </location>
</feature>
<evidence type="ECO:0000256" key="1">
    <source>
        <dbReference type="SAM" id="Coils"/>
    </source>
</evidence>
<dbReference type="GO" id="GO:0007623">
    <property type="term" value="P:circadian rhythm"/>
    <property type="evidence" value="ECO:0007669"/>
    <property type="project" value="InterPro"/>
</dbReference>
<feature type="region of interest" description="Disordered" evidence="2">
    <location>
        <begin position="865"/>
        <end position="947"/>
    </location>
</feature>
<feature type="compositionally biased region" description="Polar residues" evidence="2">
    <location>
        <begin position="230"/>
        <end position="247"/>
    </location>
</feature>
<evidence type="ECO:0000256" key="2">
    <source>
        <dbReference type="SAM" id="MobiDB-lite"/>
    </source>
</evidence>
<dbReference type="GO" id="GO:0005634">
    <property type="term" value="C:nucleus"/>
    <property type="evidence" value="ECO:0007669"/>
    <property type="project" value="InterPro"/>
</dbReference>
<gene>
    <name evidence="3" type="ORF">BKA67DRAFT_525080</name>
</gene>
<feature type="compositionally biased region" description="Acidic residues" evidence="2">
    <location>
        <begin position="873"/>
        <end position="888"/>
    </location>
</feature>
<dbReference type="Proteomes" id="UP000758603">
    <property type="component" value="Unassembled WGS sequence"/>
</dbReference>
<proteinExistence type="predicted"/>
<feature type="region of interest" description="Disordered" evidence="2">
    <location>
        <begin position="1"/>
        <end position="79"/>
    </location>
</feature>
<dbReference type="OrthoDB" id="2536795at2759"/>
<evidence type="ECO:0000313" key="3">
    <source>
        <dbReference type="EMBL" id="KAH6647255.1"/>
    </source>
</evidence>
<evidence type="ECO:0000313" key="4">
    <source>
        <dbReference type="Proteomes" id="UP000758603"/>
    </source>
</evidence>
<reference evidence="3" key="1">
    <citation type="journal article" date="2021" name="Nat. Commun.">
        <title>Genetic determinants of endophytism in the Arabidopsis root mycobiome.</title>
        <authorList>
            <person name="Mesny F."/>
            <person name="Miyauchi S."/>
            <person name="Thiergart T."/>
            <person name="Pickel B."/>
            <person name="Atanasova L."/>
            <person name="Karlsson M."/>
            <person name="Huettel B."/>
            <person name="Barry K.W."/>
            <person name="Haridas S."/>
            <person name="Chen C."/>
            <person name="Bauer D."/>
            <person name="Andreopoulos W."/>
            <person name="Pangilinan J."/>
            <person name="LaButti K."/>
            <person name="Riley R."/>
            <person name="Lipzen A."/>
            <person name="Clum A."/>
            <person name="Drula E."/>
            <person name="Henrissat B."/>
            <person name="Kohler A."/>
            <person name="Grigoriev I.V."/>
            <person name="Martin F.M."/>
            <person name="Hacquard S."/>
        </authorList>
    </citation>
    <scope>NUCLEOTIDE SEQUENCE</scope>
    <source>
        <strain evidence="3">MPI-SDFR-AT-0073</strain>
    </source>
</reference>
<keyword evidence="1" id="KW-0175">Coiled coil</keyword>
<comment type="caution">
    <text evidence="3">The sequence shown here is derived from an EMBL/GenBank/DDBJ whole genome shotgun (WGS) entry which is preliminary data.</text>
</comment>
<dbReference type="Pfam" id="PF09421">
    <property type="entry name" value="FRQ"/>
    <property type="match status" value="1"/>
</dbReference>
<dbReference type="RefSeq" id="XP_045953769.1">
    <property type="nucleotide sequence ID" value="XM_046098638.1"/>
</dbReference>
<protein>
    <submittedName>
        <fullName evidence="3">Frequency clock protein</fullName>
    </submittedName>
</protein>
<dbReference type="AlphaFoldDB" id="A0A9P8UD72"/>
<organism evidence="3 4">
    <name type="scientific">Truncatella angustata</name>
    <dbReference type="NCBI Taxonomy" id="152316"/>
    <lineage>
        <taxon>Eukaryota</taxon>
        <taxon>Fungi</taxon>
        <taxon>Dikarya</taxon>
        <taxon>Ascomycota</taxon>
        <taxon>Pezizomycotina</taxon>
        <taxon>Sordariomycetes</taxon>
        <taxon>Xylariomycetidae</taxon>
        <taxon>Amphisphaeriales</taxon>
        <taxon>Sporocadaceae</taxon>
        <taxon>Truncatella</taxon>
    </lineage>
</organism>
<feature type="compositionally biased region" description="Polar residues" evidence="2">
    <location>
        <begin position="256"/>
        <end position="269"/>
    </location>
</feature>
<dbReference type="InterPro" id="IPR018554">
    <property type="entry name" value="FRQ"/>
</dbReference>
<feature type="region of interest" description="Disordered" evidence="2">
    <location>
        <begin position="647"/>
        <end position="675"/>
    </location>
</feature>
<feature type="compositionally biased region" description="Polar residues" evidence="2">
    <location>
        <begin position="543"/>
        <end position="552"/>
    </location>
</feature>
<dbReference type="EMBL" id="JAGPXC010000009">
    <property type="protein sequence ID" value="KAH6647255.1"/>
    <property type="molecule type" value="Genomic_DNA"/>
</dbReference>
<feature type="compositionally biased region" description="Basic and acidic residues" evidence="2">
    <location>
        <begin position="404"/>
        <end position="420"/>
    </location>
</feature>
<feature type="region of interest" description="Disordered" evidence="2">
    <location>
        <begin position="194"/>
        <end position="270"/>
    </location>
</feature>
<dbReference type="GO" id="GO:0006355">
    <property type="term" value="P:regulation of DNA-templated transcription"/>
    <property type="evidence" value="ECO:0007669"/>
    <property type="project" value="InterPro"/>
</dbReference>
<feature type="compositionally biased region" description="Polar residues" evidence="2">
    <location>
        <begin position="648"/>
        <end position="659"/>
    </location>
</feature>
<keyword evidence="4" id="KW-1185">Reference proteome</keyword>
<feature type="region of interest" description="Disordered" evidence="2">
    <location>
        <begin position="577"/>
        <end position="599"/>
    </location>
</feature>
<dbReference type="GO" id="GO:0005737">
    <property type="term" value="C:cytoplasm"/>
    <property type="evidence" value="ECO:0007669"/>
    <property type="project" value="InterPro"/>
</dbReference>
<feature type="coiled-coil region" evidence="1">
    <location>
        <begin position="130"/>
        <end position="157"/>
    </location>
</feature>
<feature type="region of interest" description="Disordered" evidence="2">
    <location>
        <begin position="494"/>
        <end position="563"/>
    </location>
</feature>
<accession>A0A9P8UD72</accession>
<dbReference type="GeneID" id="70127530"/>
<feature type="compositionally biased region" description="Basic and acidic residues" evidence="2">
    <location>
        <begin position="61"/>
        <end position="78"/>
    </location>
</feature>
<sequence>MPSASQPSTIAYSNPRRTSPENSITLRHHRLAREASKRNASMRSMPMKIPKPSITNSPRRNSSDESNDTRVSDPRRWFDNSNRNVYSTMDSSMDVDPPYFQKQSESSTYRYVQSNQQTALPHVVTDSSVAEDYRGVIDDLTIENQRLKEELKRYRQMGPDALRRDKLFEVKVHGLPSRKKRQLENALRDFTASLEGSSARTSPARKKDKLKSVKGLDSTSKHASSSSGSNNRANQADSAYASMSTGAGSLDPTLPTKLSRTRSANNNTVERYLQDIPEGLLSRSTALTEKDKKKLVVRRLEQIFTGNGLGHTKHTSFPLAPAINEEAVGMSGTSNDKLPLPMTAAANASREAHILPQPNKKQSHSRDNVSPSHSNEDVAISRNATGSGSGSNHKEFDTTASDSKVPEQRATRPNDLDPDRPSIPSENMDYIRHLGLVAPEERQYSASDVAPDAEGWVYLNLLCSMAQLHMLNVTPAFIRSAVNERSRLFQLSPDGRSIRWRGGGDGTRFSSDDSGHSSKHGNSSPESDGTNEEDQRKRLKVQPSGNNATVSEPSKLVPQVSSSSDEFHYKPMFARHLTSSSDEQPSLGDETASSIGLADDSNLGMASRWNYSGISGMSQRKRRRDGAIIYYTGAPFCTDLSGDYGVASNGTSDEGSPDQSVPEMGRSGSHSSIPFKPLSEYDSHRVMMDLDFTSHDAASDETGDTDEIQADFPWSDLKQSARLMNLEASGLGGVTPDDHFVIAVSTRRPKFTEEAHQPRRRPTLAKSEPLEAAISKNTADSIVARLAIMSTGSPIPLISPVMQLENKIDIQYLGGVIHRLPAVPLPPPAFYFGSASSSFDSVSSDFDESADDVIGRRLLLQTGEDGYLANEELSSDDEEDEHSDDEGELGVSGSTSPNNVGEIPGFASQGLGRRSSVMVSDMSKVTTGSSVATAGGAMSDHSSMGDL</sequence>
<feature type="compositionally biased region" description="Polar residues" evidence="2">
    <location>
        <begin position="1"/>
        <end position="25"/>
    </location>
</feature>